<sequence length="284" mass="34134">MESNVQFQRYETSYRMLSSEFNVLKEDLIELKTEFTNVVEENKKLRKDLKDALSNQISQFDRESLQNLNEADKNVVLNYEQQLDLLKKERENAMKMWHNSLTIISQLEQDLKTYQLQAAPQTMSFELELQKRQEEFARLQANQLREIAMLKAELNQKDEDLMDMRLKHNDLNIQIENLKSEINRKDQDRRNMIKKEYGYDDALLSLQNDVNDLETKLMSQNKDNQHLKDKFQELNKQINELRKQNSELERINSDMRVKFEADLHLLDQLKEEKKKVKFKLKILF</sequence>
<keyword evidence="3" id="KW-1185">Reference proteome</keyword>
<organism evidence="2 3">
    <name type="scientific">Brachionus calyciflorus</name>
    <dbReference type="NCBI Taxonomy" id="104777"/>
    <lineage>
        <taxon>Eukaryota</taxon>
        <taxon>Metazoa</taxon>
        <taxon>Spiralia</taxon>
        <taxon>Gnathifera</taxon>
        <taxon>Rotifera</taxon>
        <taxon>Eurotatoria</taxon>
        <taxon>Monogononta</taxon>
        <taxon>Pseudotrocha</taxon>
        <taxon>Ploima</taxon>
        <taxon>Brachionidae</taxon>
        <taxon>Brachionus</taxon>
    </lineage>
</organism>
<evidence type="ECO:0000313" key="2">
    <source>
        <dbReference type="EMBL" id="CAF0730140.1"/>
    </source>
</evidence>
<accession>A0A813N2N2</accession>
<name>A0A813N2N2_9BILA</name>
<dbReference type="GO" id="GO:0005814">
    <property type="term" value="C:centriole"/>
    <property type="evidence" value="ECO:0007669"/>
    <property type="project" value="TreeGrafter"/>
</dbReference>
<evidence type="ECO:0000313" key="3">
    <source>
        <dbReference type="Proteomes" id="UP000663879"/>
    </source>
</evidence>
<dbReference type="EMBL" id="CAJNOC010000227">
    <property type="protein sequence ID" value="CAF0730140.1"/>
    <property type="molecule type" value="Genomic_DNA"/>
</dbReference>
<reference evidence="2" key="1">
    <citation type="submission" date="2021-02" db="EMBL/GenBank/DDBJ databases">
        <authorList>
            <person name="Nowell W R."/>
        </authorList>
    </citation>
    <scope>NUCLEOTIDE SEQUENCE</scope>
    <source>
        <strain evidence="2">Ploen Becks lab</strain>
    </source>
</reference>
<dbReference type="PANTHER" id="PTHR35970">
    <property type="entry name" value="SODIUM CHANNEL AND CLATHRIN LINKER 1"/>
    <property type="match status" value="1"/>
</dbReference>
<dbReference type="OrthoDB" id="551053at2759"/>
<feature type="coiled-coil region" evidence="1">
    <location>
        <begin position="14"/>
        <end position="96"/>
    </location>
</feature>
<dbReference type="Proteomes" id="UP000663879">
    <property type="component" value="Unassembled WGS sequence"/>
</dbReference>
<proteinExistence type="predicted"/>
<dbReference type="AlphaFoldDB" id="A0A813N2N2"/>
<gene>
    <name evidence="2" type="ORF">OXX778_LOCUS2789</name>
</gene>
<evidence type="ECO:0000256" key="1">
    <source>
        <dbReference type="SAM" id="Coils"/>
    </source>
</evidence>
<feature type="coiled-coil region" evidence="1">
    <location>
        <begin position="140"/>
        <end position="258"/>
    </location>
</feature>
<dbReference type="Gene3D" id="1.20.5.1700">
    <property type="match status" value="1"/>
</dbReference>
<dbReference type="InterPro" id="IPR038911">
    <property type="entry name" value="SCLT1"/>
</dbReference>
<protein>
    <submittedName>
        <fullName evidence="2">Uncharacterized protein</fullName>
    </submittedName>
</protein>
<dbReference type="PANTHER" id="PTHR35970:SF1">
    <property type="entry name" value="SODIUM CHANNEL AND CLATHRIN LINKER 1"/>
    <property type="match status" value="1"/>
</dbReference>
<dbReference type="GO" id="GO:0045162">
    <property type="term" value="P:clustering of voltage-gated sodium channels"/>
    <property type="evidence" value="ECO:0007669"/>
    <property type="project" value="InterPro"/>
</dbReference>
<keyword evidence="1" id="KW-0175">Coiled coil</keyword>
<comment type="caution">
    <text evidence="2">The sequence shown here is derived from an EMBL/GenBank/DDBJ whole genome shotgun (WGS) entry which is preliminary data.</text>
</comment>
<dbReference type="GO" id="GO:0060271">
    <property type="term" value="P:cilium assembly"/>
    <property type="evidence" value="ECO:0007669"/>
    <property type="project" value="TreeGrafter"/>
</dbReference>